<name>A0ABT1L890_9HYPH</name>
<keyword evidence="3" id="KW-0804">Transcription</keyword>
<dbReference type="InterPro" id="IPR018062">
    <property type="entry name" value="HTH_AraC-typ_CS"/>
</dbReference>
<dbReference type="PANTHER" id="PTHR43130:SF3">
    <property type="entry name" value="HTH-TYPE TRANSCRIPTIONAL REGULATOR RV1931C"/>
    <property type="match status" value="1"/>
</dbReference>
<dbReference type="Proteomes" id="UP001205890">
    <property type="component" value="Unassembled WGS sequence"/>
</dbReference>
<dbReference type="Pfam" id="PF01965">
    <property type="entry name" value="DJ-1_PfpI"/>
    <property type="match status" value="1"/>
</dbReference>
<dbReference type="InterPro" id="IPR052158">
    <property type="entry name" value="INH-QAR"/>
</dbReference>
<keyword evidence="5" id="KW-0812">Transmembrane</keyword>
<evidence type="ECO:0000313" key="8">
    <source>
        <dbReference type="Proteomes" id="UP001205890"/>
    </source>
</evidence>
<dbReference type="PROSITE" id="PS01124">
    <property type="entry name" value="HTH_ARAC_FAMILY_2"/>
    <property type="match status" value="1"/>
</dbReference>
<reference evidence="7 8" key="1">
    <citation type="submission" date="2022-07" db="EMBL/GenBank/DDBJ databases">
        <authorList>
            <person name="Li W.-J."/>
            <person name="Deng Q.-Q."/>
        </authorList>
    </citation>
    <scope>NUCLEOTIDE SEQUENCE [LARGE SCALE GENOMIC DNA]</scope>
    <source>
        <strain evidence="7 8">SYSU M60028</strain>
    </source>
</reference>
<evidence type="ECO:0000259" key="6">
    <source>
        <dbReference type="PROSITE" id="PS01124"/>
    </source>
</evidence>
<dbReference type="PANTHER" id="PTHR43130">
    <property type="entry name" value="ARAC-FAMILY TRANSCRIPTIONAL REGULATOR"/>
    <property type="match status" value="1"/>
</dbReference>
<dbReference type="Gene3D" id="1.10.10.60">
    <property type="entry name" value="Homeodomain-like"/>
    <property type="match status" value="1"/>
</dbReference>
<dbReference type="InterPro" id="IPR009057">
    <property type="entry name" value="Homeodomain-like_sf"/>
</dbReference>
<dbReference type="SMART" id="SM00342">
    <property type="entry name" value="HTH_ARAC"/>
    <property type="match status" value="1"/>
</dbReference>
<dbReference type="EMBL" id="JANCLU010000001">
    <property type="protein sequence ID" value="MCP8937133.1"/>
    <property type="molecule type" value="Genomic_DNA"/>
</dbReference>
<keyword evidence="1" id="KW-0805">Transcription regulation</keyword>
<keyword evidence="5" id="KW-1133">Transmembrane helix</keyword>
<dbReference type="CDD" id="cd03136">
    <property type="entry name" value="GATase1_AraC_ArgR_like"/>
    <property type="match status" value="1"/>
</dbReference>
<evidence type="ECO:0000256" key="1">
    <source>
        <dbReference type="ARBA" id="ARBA00023015"/>
    </source>
</evidence>
<evidence type="ECO:0000256" key="3">
    <source>
        <dbReference type="ARBA" id="ARBA00023163"/>
    </source>
</evidence>
<dbReference type="InterPro" id="IPR018060">
    <property type="entry name" value="HTH_AraC"/>
</dbReference>
<feature type="region of interest" description="Disordered" evidence="4">
    <location>
        <begin position="329"/>
        <end position="350"/>
    </location>
</feature>
<feature type="transmembrane region" description="Helical" evidence="5">
    <location>
        <begin position="21"/>
        <end position="38"/>
    </location>
</feature>
<evidence type="ECO:0000313" key="7">
    <source>
        <dbReference type="EMBL" id="MCP8937133.1"/>
    </source>
</evidence>
<evidence type="ECO:0000256" key="2">
    <source>
        <dbReference type="ARBA" id="ARBA00023125"/>
    </source>
</evidence>
<keyword evidence="2" id="KW-0238">DNA-binding</keyword>
<dbReference type="PRINTS" id="PR00032">
    <property type="entry name" value="HTHARAC"/>
</dbReference>
<keyword evidence="5" id="KW-0472">Membrane</keyword>
<feature type="domain" description="HTH araC/xylS-type" evidence="6">
    <location>
        <begin position="234"/>
        <end position="332"/>
    </location>
</feature>
<keyword evidence="8" id="KW-1185">Reference proteome</keyword>
<protein>
    <submittedName>
        <fullName evidence="7">GlxA family transcriptional regulator</fullName>
    </submittedName>
</protein>
<gene>
    <name evidence="7" type="ORF">NK718_01250</name>
</gene>
<dbReference type="Pfam" id="PF12833">
    <property type="entry name" value="HTH_18"/>
    <property type="match status" value="1"/>
</dbReference>
<dbReference type="SUPFAM" id="SSF52317">
    <property type="entry name" value="Class I glutamine amidotransferase-like"/>
    <property type="match status" value="1"/>
</dbReference>
<dbReference type="SUPFAM" id="SSF46689">
    <property type="entry name" value="Homeodomain-like"/>
    <property type="match status" value="2"/>
</dbReference>
<evidence type="ECO:0000256" key="5">
    <source>
        <dbReference type="SAM" id="Phobius"/>
    </source>
</evidence>
<dbReference type="InterPro" id="IPR029062">
    <property type="entry name" value="Class_I_gatase-like"/>
</dbReference>
<sequence>MRTRTVKPDAATGRQRPRLRVGFILANNFTLSALSLFLDTLRLAADEGDLSRRIQCDWTVMSSGAPFLRASCGLEVRPDAGLLDPSEFDYIAVIGGVLHRGQQVDAETEAYLKRCASAGVPLIGVCTGTFVLARAGLLSGHKCCVSWYHHHDMLQEFGDVEPVSDRLFLISGDRITSSGGAGVADLAATLVDRHVGASAARKSLSILLFESTRPDDAPQPSPTFMPKSGSPTVRRVVSLMEQNREVPLPIEALASRVGLSPRQLSRLFVAEFGQPPAAVYRRVRLTYGRWLLERSSQSVARIAVLAGFADGAHFGREFRRMFGASPAEFRRTSGRADRTASELPADRRPF</sequence>
<comment type="caution">
    <text evidence="7">The sequence shown here is derived from an EMBL/GenBank/DDBJ whole genome shotgun (WGS) entry which is preliminary data.</text>
</comment>
<organism evidence="7 8">
    <name type="scientific">Alsobacter ponti</name>
    <dbReference type="NCBI Taxonomy" id="2962936"/>
    <lineage>
        <taxon>Bacteria</taxon>
        <taxon>Pseudomonadati</taxon>
        <taxon>Pseudomonadota</taxon>
        <taxon>Alphaproteobacteria</taxon>
        <taxon>Hyphomicrobiales</taxon>
        <taxon>Alsobacteraceae</taxon>
        <taxon>Alsobacter</taxon>
    </lineage>
</organism>
<proteinExistence type="predicted"/>
<dbReference type="InterPro" id="IPR020449">
    <property type="entry name" value="Tscrpt_reg_AraC-type_HTH"/>
</dbReference>
<dbReference type="Gene3D" id="3.40.50.880">
    <property type="match status" value="1"/>
</dbReference>
<dbReference type="RefSeq" id="WP_254737773.1">
    <property type="nucleotide sequence ID" value="NZ_JANCLU010000001.1"/>
</dbReference>
<dbReference type="PROSITE" id="PS00041">
    <property type="entry name" value="HTH_ARAC_FAMILY_1"/>
    <property type="match status" value="1"/>
</dbReference>
<accession>A0ABT1L890</accession>
<evidence type="ECO:0000256" key="4">
    <source>
        <dbReference type="SAM" id="MobiDB-lite"/>
    </source>
</evidence>
<dbReference type="InterPro" id="IPR002818">
    <property type="entry name" value="DJ-1/PfpI"/>
</dbReference>